<dbReference type="Pfam" id="PF00300">
    <property type="entry name" value="His_Phos_1"/>
    <property type="match status" value="1"/>
</dbReference>
<sequence length="184" mass="19621">MFRIAIALVMLLAASTAMATEAGWALLRNGGQVVLVNHALALGSEDPANLELGNCATQSNLSDQGRQQARSMGALFYARAAPIEMVLTSRYCRARETADIAFRDSPIEAFAPLDDLSADPEAAEEQIQAMLERILAYRGSGNLLMVTHPANIQAIAGVRPRPAEAVVLSRAGETVGLAGRITFR</sequence>
<dbReference type="InterPro" id="IPR029033">
    <property type="entry name" value="His_PPase_superfam"/>
</dbReference>
<keyword evidence="3" id="KW-1185">Reference proteome</keyword>
<name>A0ABV6D401_9HYPH</name>
<dbReference type="CDD" id="cd07067">
    <property type="entry name" value="HP_PGM_like"/>
    <property type="match status" value="1"/>
</dbReference>
<dbReference type="InterPro" id="IPR013078">
    <property type="entry name" value="His_Pase_superF_clade-1"/>
</dbReference>
<dbReference type="RefSeq" id="WP_261518609.1">
    <property type="nucleotide sequence ID" value="NZ_JAODNW010000001.1"/>
</dbReference>
<keyword evidence="1" id="KW-0732">Signal</keyword>
<evidence type="ECO:0000313" key="3">
    <source>
        <dbReference type="Proteomes" id="UP001589755"/>
    </source>
</evidence>
<dbReference type="SUPFAM" id="SSF53254">
    <property type="entry name" value="Phosphoglycerate mutase-like"/>
    <property type="match status" value="1"/>
</dbReference>
<evidence type="ECO:0000256" key="1">
    <source>
        <dbReference type="SAM" id="SignalP"/>
    </source>
</evidence>
<comment type="caution">
    <text evidence="2">The sequence shown here is derived from an EMBL/GenBank/DDBJ whole genome shotgun (WGS) entry which is preliminary data.</text>
</comment>
<evidence type="ECO:0000313" key="2">
    <source>
        <dbReference type="EMBL" id="MFC0207351.1"/>
    </source>
</evidence>
<organism evidence="2 3">
    <name type="scientific">Chelativorans intermedius</name>
    <dbReference type="NCBI Taxonomy" id="515947"/>
    <lineage>
        <taxon>Bacteria</taxon>
        <taxon>Pseudomonadati</taxon>
        <taxon>Pseudomonadota</taxon>
        <taxon>Alphaproteobacteria</taxon>
        <taxon>Hyphomicrobiales</taxon>
        <taxon>Phyllobacteriaceae</taxon>
        <taxon>Chelativorans</taxon>
    </lineage>
</organism>
<feature type="chain" id="PRO_5047105762" evidence="1">
    <location>
        <begin position="20"/>
        <end position="184"/>
    </location>
</feature>
<feature type="signal peptide" evidence="1">
    <location>
        <begin position="1"/>
        <end position="19"/>
    </location>
</feature>
<gene>
    <name evidence="2" type="ORF">ACFFJ2_02940</name>
</gene>
<reference evidence="2 3" key="1">
    <citation type="submission" date="2024-09" db="EMBL/GenBank/DDBJ databases">
        <authorList>
            <person name="Sun Q."/>
            <person name="Mori K."/>
        </authorList>
    </citation>
    <scope>NUCLEOTIDE SEQUENCE [LARGE SCALE GENOMIC DNA]</scope>
    <source>
        <strain evidence="2 3">CCM 8543</strain>
    </source>
</reference>
<dbReference type="EMBL" id="JBHLXD010000003">
    <property type="protein sequence ID" value="MFC0207351.1"/>
    <property type="molecule type" value="Genomic_DNA"/>
</dbReference>
<accession>A0ABV6D401</accession>
<protein>
    <submittedName>
        <fullName evidence="2">Histidine phosphatase family protein</fullName>
    </submittedName>
</protein>
<dbReference type="Proteomes" id="UP001589755">
    <property type="component" value="Unassembled WGS sequence"/>
</dbReference>
<proteinExistence type="predicted"/>
<dbReference type="Gene3D" id="3.40.50.1240">
    <property type="entry name" value="Phosphoglycerate mutase-like"/>
    <property type="match status" value="1"/>
</dbReference>